<proteinExistence type="predicted"/>
<protein>
    <recommendedName>
        <fullName evidence="1">Amidase domain-containing protein</fullName>
    </recommendedName>
</protein>
<comment type="caution">
    <text evidence="2">The sequence shown here is derived from an EMBL/GenBank/DDBJ whole genome shotgun (WGS) entry which is preliminary data.</text>
</comment>
<dbReference type="PANTHER" id="PTHR11895">
    <property type="entry name" value="TRANSAMIDASE"/>
    <property type="match status" value="1"/>
</dbReference>
<dbReference type="Proteomes" id="UP000240838">
    <property type="component" value="Unassembled WGS sequence"/>
</dbReference>
<sequence>MLTPTSPTPPFRLGEKLQDPLMMYLSDIHTVPVNLAGLPALNLPVKIVQHDGELLPVGVQAIAPYGRDDKLFTLASALEKSAFIKKRIVEPWGRIVWTN</sequence>
<dbReference type="AlphaFoldDB" id="A0A2R6BE30"/>
<reference evidence="2 3" key="1">
    <citation type="submission" date="2017-04" db="EMBL/GenBank/DDBJ databases">
        <title>Novel microbial lineages endemic to geothermal iron-oxide mats fill important gaps in the evolutionary history of Archaea.</title>
        <authorList>
            <person name="Jay Z.J."/>
            <person name="Beam J.P."/>
            <person name="Dlakic M."/>
            <person name="Rusch D.B."/>
            <person name="Kozubal M.A."/>
            <person name="Inskeep W.P."/>
        </authorList>
    </citation>
    <scope>NUCLEOTIDE SEQUENCE [LARGE SCALE GENOMIC DNA]</scope>
    <source>
        <strain evidence="2">OSP_B</strain>
    </source>
</reference>
<dbReference type="SUPFAM" id="SSF75304">
    <property type="entry name" value="Amidase signature (AS) enzymes"/>
    <property type="match status" value="1"/>
</dbReference>
<evidence type="ECO:0000259" key="1">
    <source>
        <dbReference type="Pfam" id="PF01425"/>
    </source>
</evidence>
<feature type="domain" description="Amidase" evidence="1">
    <location>
        <begin position="2"/>
        <end position="71"/>
    </location>
</feature>
<dbReference type="PANTHER" id="PTHR11895:SF151">
    <property type="entry name" value="GLUTAMYL-TRNA(GLN) AMIDOTRANSFERASE SUBUNIT A"/>
    <property type="match status" value="1"/>
</dbReference>
<name>A0A2R6BE30_9ARCH</name>
<accession>A0A2R6BE30</accession>
<gene>
    <name evidence="2" type="ORF">B9P99_00085</name>
</gene>
<dbReference type="Pfam" id="PF01425">
    <property type="entry name" value="Amidase"/>
    <property type="match status" value="1"/>
</dbReference>
<dbReference type="Gene3D" id="3.90.1300.10">
    <property type="entry name" value="Amidase signature (AS) domain"/>
    <property type="match status" value="1"/>
</dbReference>
<evidence type="ECO:0000313" key="3">
    <source>
        <dbReference type="Proteomes" id="UP000240838"/>
    </source>
</evidence>
<evidence type="ECO:0000313" key="2">
    <source>
        <dbReference type="EMBL" id="PSN96914.1"/>
    </source>
</evidence>
<dbReference type="InterPro" id="IPR000120">
    <property type="entry name" value="Amidase"/>
</dbReference>
<dbReference type="EMBL" id="NEXA01000002">
    <property type="protein sequence ID" value="PSN96914.1"/>
    <property type="molecule type" value="Genomic_DNA"/>
</dbReference>
<dbReference type="InterPro" id="IPR023631">
    <property type="entry name" value="Amidase_dom"/>
</dbReference>
<dbReference type="InterPro" id="IPR036928">
    <property type="entry name" value="AS_sf"/>
</dbReference>
<organism evidence="2 3">
    <name type="scientific">Candidatus Marsarchaeota G1 archaeon OSP_B</name>
    <dbReference type="NCBI Taxonomy" id="1978153"/>
    <lineage>
        <taxon>Archaea</taxon>
        <taxon>Candidatus Marsarchaeota</taxon>
        <taxon>Candidatus Marsarchaeota group 1</taxon>
    </lineage>
</organism>
<dbReference type="GO" id="GO:0003824">
    <property type="term" value="F:catalytic activity"/>
    <property type="evidence" value="ECO:0007669"/>
    <property type="project" value="InterPro"/>
</dbReference>